<evidence type="ECO:0000256" key="1">
    <source>
        <dbReference type="ARBA" id="ARBA00009437"/>
    </source>
</evidence>
<dbReference type="AlphaFoldDB" id="A0A1R3TMJ9"/>
<evidence type="ECO:0000256" key="4">
    <source>
        <dbReference type="ARBA" id="ARBA00023159"/>
    </source>
</evidence>
<dbReference type="RefSeq" id="WP_077105064.1">
    <property type="nucleotide sequence ID" value="NZ_CP133552.1"/>
</dbReference>
<dbReference type="GO" id="GO:0043565">
    <property type="term" value="F:sequence-specific DNA binding"/>
    <property type="evidence" value="ECO:0007669"/>
    <property type="project" value="TreeGrafter"/>
</dbReference>
<dbReference type="GeneID" id="86880971"/>
<feature type="domain" description="HTH lysR-type" evidence="6">
    <location>
        <begin position="20"/>
        <end position="77"/>
    </location>
</feature>
<evidence type="ECO:0000256" key="2">
    <source>
        <dbReference type="ARBA" id="ARBA00023015"/>
    </source>
</evidence>
<keyword evidence="2" id="KW-0805">Transcription regulation</keyword>
<dbReference type="InterPro" id="IPR005119">
    <property type="entry name" value="LysR_subst-bd"/>
</dbReference>
<dbReference type="PROSITE" id="PS50931">
    <property type="entry name" value="HTH_LYSR"/>
    <property type="match status" value="1"/>
</dbReference>
<dbReference type="Gene3D" id="3.40.190.290">
    <property type="match status" value="1"/>
</dbReference>
<protein>
    <submittedName>
        <fullName evidence="10">Hca operon transcriptional activator</fullName>
    </submittedName>
    <submittedName>
        <fullName evidence="7">LysR family transcriptional regulator</fullName>
    </submittedName>
</protein>
<dbReference type="EMBL" id="NXEJ01000008">
    <property type="protein sequence ID" value="POO50049.1"/>
    <property type="molecule type" value="Genomic_DNA"/>
</dbReference>
<dbReference type="InterPro" id="IPR036390">
    <property type="entry name" value="WH_DNA-bd_sf"/>
</dbReference>
<dbReference type="EMBL" id="FMUE01000002">
    <property type="protein sequence ID" value="SCX08869.1"/>
    <property type="molecule type" value="Genomic_DNA"/>
</dbReference>
<dbReference type="PRINTS" id="PR00039">
    <property type="entry name" value="HTHLYSR"/>
</dbReference>
<dbReference type="EMBL" id="JAVRAD010000002">
    <property type="protein sequence ID" value="MDX8329058.1"/>
    <property type="molecule type" value="Genomic_DNA"/>
</dbReference>
<evidence type="ECO:0000313" key="8">
    <source>
        <dbReference type="EMBL" id="MDX8329058.1"/>
    </source>
</evidence>
<evidence type="ECO:0000259" key="6">
    <source>
        <dbReference type="PROSITE" id="PS50931"/>
    </source>
</evidence>
<dbReference type="Proteomes" id="UP000187891">
    <property type="component" value="Unassembled WGS sequence"/>
</dbReference>
<dbReference type="PANTHER" id="PTHR30427:SF1">
    <property type="entry name" value="TRANSCRIPTIONAL ACTIVATOR PROTEIN LYSR"/>
    <property type="match status" value="1"/>
</dbReference>
<dbReference type="Proteomes" id="UP000237447">
    <property type="component" value="Unassembled WGS sequence"/>
</dbReference>
<reference evidence="9 12" key="3">
    <citation type="journal article" date="2018" name="Syst. Appl. Microbiol.">
        <title>Agrobacterium rosae sp. nov., isolated from galls on different agricultural crops.</title>
        <authorList>
            <person name="Kuzmanovic N."/>
            <person name="Pulawska J."/>
            <person name="Smalla K."/>
            <person name="Nesme X."/>
        </authorList>
    </citation>
    <scope>NUCLEOTIDE SEQUENCE [LARGE SCALE GENOMIC DNA]</scope>
    <source>
        <strain evidence="9 12">NCPPB 1650</strain>
    </source>
</reference>
<dbReference type="InterPro" id="IPR036388">
    <property type="entry name" value="WH-like_DNA-bd_sf"/>
</dbReference>
<dbReference type="GO" id="GO:0003700">
    <property type="term" value="F:DNA-binding transcription factor activity"/>
    <property type="evidence" value="ECO:0007669"/>
    <property type="project" value="InterPro"/>
</dbReference>
<evidence type="ECO:0000313" key="12">
    <source>
        <dbReference type="Proteomes" id="UP000237447"/>
    </source>
</evidence>
<evidence type="ECO:0000313" key="7">
    <source>
        <dbReference type="EMBL" id="MDX8302238.1"/>
    </source>
</evidence>
<dbReference type="GO" id="GO:0010628">
    <property type="term" value="P:positive regulation of gene expression"/>
    <property type="evidence" value="ECO:0007669"/>
    <property type="project" value="TreeGrafter"/>
</dbReference>
<dbReference type="PANTHER" id="PTHR30427">
    <property type="entry name" value="TRANSCRIPTIONAL ACTIVATOR PROTEIN LYSR"/>
    <property type="match status" value="1"/>
</dbReference>
<keyword evidence="5" id="KW-0804">Transcription</keyword>
<keyword evidence="13" id="KW-1185">Reference proteome</keyword>
<accession>A0A2S4E921</accession>
<evidence type="ECO:0000313" key="11">
    <source>
        <dbReference type="Proteomes" id="UP000187891"/>
    </source>
</evidence>
<keyword evidence="4" id="KW-0010">Activator</keyword>
<dbReference type="Gene3D" id="1.10.10.10">
    <property type="entry name" value="Winged helix-like DNA-binding domain superfamily/Winged helix DNA-binding domain"/>
    <property type="match status" value="1"/>
</dbReference>
<sequence length="326" mass="35539">MPHDEDDKELVSQGSGDGLLSLRQMEVFYAVMQARSITGASKVLNVSQPALSRTIRRIEDLLGIPLFTRDRNGLVPTSEALEIYAEIDPLIRQLTGVGTQIGRIARGETAVFRVGSTASVARALVPQALRTLSVEVPGIELFFDVLPVDQIEEYLITGRGEAVVTIASPDHPLIAVEHVGRVDLVAVIHKSHDLASKSIIRAANLADMDFIAFAAGGAHQTVVDHFLSREKLKVNTRAVARFSDTALALANEAMGIVLVDYVTTLGPVGSNLVVRPIENAPQFSISVLWNRRRSHSANLRKLVEILTRRLADLPPLDRLQNSIDMP</sequence>
<dbReference type="SUPFAM" id="SSF46785">
    <property type="entry name" value="Winged helix' DNA-binding domain"/>
    <property type="match status" value="1"/>
</dbReference>
<reference evidence="11" key="1">
    <citation type="submission" date="2016-10" db="EMBL/GenBank/DDBJ databases">
        <authorList>
            <person name="Wibberg D."/>
        </authorList>
    </citation>
    <scope>NUCLEOTIDE SEQUENCE [LARGE SCALE GENOMIC DNA]</scope>
</reference>
<gene>
    <name evidence="10" type="primary">hcaR_1</name>
    <name evidence="9" type="ORF">CPJ18_16780</name>
    <name evidence="10" type="ORF">DSM25559_0772</name>
    <name evidence="7" type="ORF">RMR22_08275</name>
    <name evidence="8" type="ORF">RMS29_07430</name>
</gene>
<dbReference type="Pfam" id="PF00126">
    <property type="entry name" value="HTH_1"/>
    <property type="match status" value="1"/>
</dbReference>
<evidence type="ECO:0000256" key="5">
    <source>
        <dbReference type="ARBA" id="ARBA00023163"/>
    </source>
</evidence>
<evidence type="ECO:0000313" key="10">
    <source>
        <dbReference type="EMBL" id="SCX08869.1"/>
    </source>
</evidence>
<evidence type="ECO:0000256" key="3">
    <source>
        <dbReference type="ARBA" id="ARBA00023125"/>
    </source>
</evidence>
<keyword evidence="3" id="KW-0238">DNA-binding</keyword>
<dbReference type="Pfam" id="PF03466">
    <property type="entry name" value="LysR_substrate"/>
    <property type="match status" value="1"/>
</dbReference>
<evidence type="ECO:0000313" key="9">
    <source>
        <dbReference type="EMBL" id="POO50049.1"/>
    </source>
</evidence>
<name>A0A1R3TMJ9_9HYPH</name>
<organism evidence="10 11">
    <name type="scientific">Agrobacterium rosae</name>
    <dbReference type="NCBI Taxonomy" id="1972867"/>
    <lineage>
        <taxon>Bacteria</taxon>
        <taxon>Pseudomonadati</taxon>
        <taxon>Pseudomonadota</taxon>
        <taxon>Alphaproteobacteria</taxon>
        <taxon>Hyphomicrobiales</taxon>
        <taxon>Rhizobiaceae</taxon>
        <taxon>Rhizobium/Agrobacterium group</taxon>
        <taxon>Agrobacterium</taxon>
    </lineage>
</organism>
<accession>A0A1R3TMJ9</accession>
<dbReference type="EMBL" id="JAVRAF010000002">
    <property type="protein sequence ID" value="MDX8302238.1"/>
    <property type="molecule type" value="Genomic_DNA"/>
</dbReference>
<evidence type="ECO:0000313" key="13">
    <source>
        <dbReference type="Proteomes" id="UP001277561"/>
    </source>
</evidence>
<reference evidence="10" key="2">
    <citation type="submission" date="2016-10" db="EMBL/GenBank/DDBJ databases">
        <authorList>
            <person name="de Groot N.N."/>
        </authorList>
    </citation>
    <scope>NUCLEOTIDE SEQUENCE [LARGE SCALE GENOMIC DNA]</scope>
    <source>
        <strain evidence="10">DSM25559</strain>
    </source>
</reference>
<dbReference type="Proteomes" id="UP001277561">
    <property type="component" value="Unassembled WGS sequence"/>
</dbReference>
<dbReference type="InterPro" id="IPR000847">
    <property type="entry name" value="LysR_HTH_N"/>
</dbReference>
<reference evidence="7 13" key="4">
    <citation type="journal article" date="2023" name="Phytobiomes J">
        <title>Deciphering the key players within the bacterial microbiota associated with aerial crown gall tumors on rhododendron: Insights into the gallobiome.</title>
        <authorList>
            <person name="Kuzmanovic N."/>
            <person name="Nesme J."/>
            <person name="Wolf J."/>
            <person name="Neumann-Schaal M."/>
            <person name="Petersen J."/>
            <person name="Fernandez-Gnecco G."/>
            <person name="Sproeer C."/>
            <person name="Bunk B."/>
            <person name="Overmann J."/>
            <person name="Sorensen S.J."/>
            <person name="Idczak E."/>
            <person name="Smalla K."/>
        </authorList>
    </citation>
    <scope>NUCLEOTIDE SEQUENCE [LARGE SCALE GENOMIC DNA]</scope>
    <source>
        <strain evidence="7">Rho-11.1</strain>
        <strain evidence="8">Rho-14.1</strain>
        <strain evidence="13">rho-14.1</strain>
    </source>
</reference>
<comment type="similarity">
    <text evidence="1">Belongs to the LysR transcriptional regulatory family.</text>
</comment>
<dbReference type="STRING" id="1907666.DSM25559_0772"/>
<dbReference type="SUPFAM" id="SSF53850">
    <property type="entry name" value="Periplasmic binding protein-like II"/>
    <property type="match status" value="1"/>
</dbReference>
<proteinExistence type="inferred from homology"/>